<reference evidence="1" key="2">
    <citation type="submission" date="2013-10" db="EMBL/GenBank/DDBJ databases">
        <authorList>
            <person name="Aslett M."/>
        </authorList>
    </citation>
    <scope>NUCLEOTIDE SEQUENCE [LARGE SCALE GENOMIC DNA]</scope>
    <source>
        <strain evidence="1">Weybridge</strain>
    </source>
</reference>
<dbReference type="AlphaFoldDB" id="U6M4Y4"/>
<dbReference type="EMBL" id="HG719485">
    <property type="protein sequence ID" value="CDJ58118.1"/>
    <property type="molecule type" value="Genomic_DNA"/>
</dbReference>
<reference evidence="1" key="1">
    <citation type="submission" date="2013-10" db="EMBL/GenBank/DDBJ databases">
        <title>Genomic analysis of the causative agents of coccidiosis in chickens.</title>
        <authorList>
            <person name="Reid A.J."/>
            <person name="Blake D."/>
            <person name="Billington K."/>
            <person name="Browne H."/>
            <person name="Dunn M."/>
            <person name="Hung S."/>
            <person name="Kawahara F."/>
            <person name="Miranda-Saavedra D."/>
            <person name="Mourier T."/>
            <person name="Nagra H."/>
            <person name="Otto T.D."/>
            <person name="Rawlings N."/>
            <person name="Sanchez A."/>
            <person name="Sanders M."/>
            <person name="Subramaniam C."/>
            <person name="Tay Y."/>
            <person name="Dear P."/>
            <person name="Doerig C."/>
            <person name="Gruber A."/>
            <person name="Parkinson J."/>
            <person name="Shirley M."/>
            <person name="Wan K.L."/>
            <person name="Berriman M."/>
            <person name="Tomley F."/>
            <person name="Pain A."/>
        </authorList>
    </citation>
    <scope>NUCLEOTIDE SEQUENCE [LARGE SCALE GENOMIC DNA]</scope>
    <source>
        <strain evidence="1">Weybridge</strain>
    </source>
</reference>
<organism evidence="1 2">
    <name type="scientific">Eimeria maxima</name>
    <name type="common">Coccidian parasite</name>
    <dbReference type="NCBI Taxonomy" id="5804"/>
    <lineage>
        <taxon>Eukaryota</taxon>
        <taxon>Sar</taxon>
        <taxon>Alveolata</taxon>
        <taxon>Apicomplexa</taxon>
        <taxon>Conoidasida</taxon>
        <taxon>Coccidia</taxon>
        <taxon>Eucoccidiorida</taxon>
        <taxon>Eimeriorina</taxon>
        <taxon>Eimeriidae</taxon>
        <taxon>Eimeria</taxon>
    </lineage>
</organism>
<dbReference type="OMA" id="KSIYWVG"/>
<keyword evidence="2" id="KW-1185">Reference proteome</keyword>
<evidence type="ECO:0000313" key="2">
    <source>
        <dbReference type="Proteomes" id="UP000030763"/>
    </source>
</evidence>
<dbReference type="GeneID" id="25335389"/>
<dbReference type="Proteomes" id="UP000030763">
    <property type="component" value="Unassembled WGS sequence"/>
</dbReference>
<evidence type="ECO:0000313" key="1">
    <source>
        <dbReference type="EMBL" id="CDJ58118.1"/>
    </source>
</evidence>
<proteinExistence type="predicted"/>
<name>U6M4Y4_EIMMA</name>
<accession>U6M4Y4</accession>
<gene>
    <name evidence="1" type="ORF">EMWEY_00014030</name>
</gene>
<dbReference type="RefSeq" id="XP_013334766.1">
    <property type="nucleotide sequence ID" value="XM_013479312.1"/>
</dbReference>
<dbReference type="VEuPathDB" id="ToxoDB:EMWEY_00014030"/>
<protein>
    <submittedName>
        <fullName evidence="1">Uncharacterized protein</fullName>
    </submittedName>
</protein>
<dbReference type="OrthoDB" id="346634at2759"/>
<sequence length="247" mass="28756">MMQDNRASMWVNKSIYWVGPPPHQVLISRSIAERLESAHALDQYRFSLLNHTVHLELSHLEAQMIALRKCHRQQKRRNGTRSKALVRDDMRSIQPFSFSARAQPLNVAETQREIQRKIDYLRELLVEMDTQCQKVDEQYHALAVELSIAGTHTRPLDERGAARMDCRLNEIRVVIRKKSEEQDFVIEEMNNMGNFSSSLGNNLVPSTPDTFVEVRSKKEADEFLYSIGPIEKFRANRLKEDAKRHQN</sequence>